<evidence type="ECO:0000313" key="4">
    <source>
        <dbReference type="Proteomes" id="UP001234811"/>
    </source>
</evidence>
<dbReference type="InterPro" id="IPR006860">
    <property type="entry name" value="FecR"/>
</dbReference>
<sequence length="321" mass="35695">MSYFAWRAKIRLTREATNWLIRLTSGRVTTEDADAFRQWCQQSPQHHAAFDEARRLWRNLEPAMSAAPSCAHERQASACAPKWGRRAFLGAAAASVGMLWLKPELLLNPQVGWSSLSGLASDYQTSLGEQKNIVLAGNVTVEMNTLTRIDRRKAGMALLAGEAQILTRAMNLPRWVVYAENGEVRAGAANFNVRNVERQVNVTCLEGEVAVICQSVHRQLRAGQQLSYNASGVGEVVRANLEQVTAWRQQQLIFNRQPLSQVIDEINRYRPGKIILLNSQLGRRLVQARFRLDQLESVAALIHDAYGAKVTALPGGIVVLS</sequence>
<comment type="caution">
    <text evidence="3">The sequence shown here is derived from an EMBL/GenBank/DDBJ whole genome shotgun (WGS) entry which is preliminary data.</text>
</comment>
<proteinExistence type="predicted"/>
<organism evidence="3 4">
    <name type="scientific">Serratia marcescens</name>
    <dbReference type="NCBI Taxonomy" id="615"/>
    <lineage>
        <taxon>Bacteria</taxon>
        <taxon>Pseudomonadati</taxon>
        <taxon>Pseudomonadota</taxon>
        <taxon>Gammaproteobacteria</taxon>
        <taxon>Enterobacterales</taxon>
        <taxon>Yersiniaceae</taxon>
        <taxon>Serratia</taxon>
    </lineage>
</organism>
<name>A0ABD5BF84_SERMA</name>
<dbReference type="Pfam" id="PF04773">
    <property type="entry name" value="FecR"/>
    <property type="match status" value="1"/>
</dbReference>
<evidence type="ECO:0000259" key="1">
    <source>
        <dbReference type="Pfam" id="PF04773"/>
    </source>
</evidence>
<dbReference type="Gene3D" id="2.60.120.1440">
    <property type="match status" value="1"/>
</dbReference>
<dbReference type="Pfam" id="PF16220">
    <property type="entry name" value="DUF4880"/>
    <property type="match status" value="1"/>
</dbReference>
<feature type="domain" description="FecR protein" evidence="1">
    <location>
        <begin position="122"/>
        <end position="209"/>
    </location>
</feature>
<dbReference type="AlphaFoldDB" id="A0ABD5BF84"/>
<accession>A0ABD5BF84</accession>
<feature type="domain" description="FecR N-terminal" evidence="2">
    <location>
        <begin position="14"/>
        <end position="56"/>
    </location>
</feature>
<dbReference type="InterPro" id="IPR012373">
    <property type="entry name" value="Ferrdict_sens_TM"/>
</dbReference>
<gene>
    <name evidence="3" type="ORF">RF091_05780</name>
</gene>
<evidence type="ECO:0000259" key="2">
    <source>
        <dbReference type="Pfam" id="PF16220"/>
    </source>
</evidence>
<protein>
    <submittedName>
        <fullName evidence="3">DUF4880 domain-containing protein</fullName>
    </submittedName>
</protein>
<dbReference type="EMBL" id="JAVIPQ010000103">
    <property type="protein sequence ID" value="MDQ9555031.1"/>
    <property type="molecule type" value="Genomic_DNA"/>
</dbReference>
<evidence type="ECO:0000313" key="3">
    <source>
        <dbReference type="EMBL" id="MDQ9555031.1"/>
    </source>
</evidence>
<dbReference type="PANTHER" id="PTHR30273">
    <property type="entry name" value="PERIPLASMIC SIGNAL SENSOR AND SIGMA FACTOR ACTIVATOR FECR-RELATED"/>
    <property type="match status" value="1"/>
</dbReference>
<dbReference type="PANTHER" id="PTHR30273:SF2">
    <property type="entry name" value="PROTEIN FECR"/>
    <property type="match status" value="1"/>
</dbReference>
<dbReference type="PIRSF" id="PIRSF018266">
    <property type="entry name" value="FecR"/>
    <property type="match status" value="1"/>
</dbReference>
<dbReference type="Proteomes" id="UP001234811">
    <property type="component" value="Unassembled WGS sequence"/>
</dbReference>
<reference evidence="3 4" key="1">
    <citation type="submission" date="2023-07" db="EMBL/GenBank/DDBJ databases">
        <title>Pathogens genome sequencing project 196.</title>
        <authorList>
            <person name="Cao X."/>
        </authorList>
    </citation>
    <scope>NUCLEOTIDE SEQUENCE [LARGE SCALE GENOMIC DNA]</scope>
    <source>
        <strain evidence="3 4">SM41</strain>
    </source>
</reference>
<dbReference type="RefSeq" id="WP_047567721.1">
    <property type="nucleotide sequence ID" value="NZ_CBDHWN010000135.1"/>
</dbReference>
<dbReference type="InterPro" id="IPR032623">
    <property type="entry name" value="FecR_N"/>
</dbReference>
<dbReference type="Gene3D" id="3.55.50.30">
    <property type="match status" value="1"/>
</dbReference>